<evidence type="ECO:0000313" key="2">
    <source>
        <dbReference type="Proteomes" id="UP001367508"/>
    </source>
</evidence>
<comment type="caution">
    <text evidence="1">The sequence shown here is derived from an EMBL/GenBank/DDBJ whole genome shotgun (WGS) entry which is preliminary data.</text>
</comment>
<organism evidence="1 2">
    <name type="scientific">Canavalia gladiata</name>
    <name type="common">Sword bean</name>
    <name type="synonym">Dolichos gladiatus</name>
    <dbReference type="NCBI Taxonomy" id="3824"/>
    <lineage>
        <taxon>Eukaryota</taxon>
        <taxon>Viridiplantae</taxon>
        <taxon>Streptophyta</taxon>
        <taxon>Embryophyta</taxon>
        <taxon>Tracheophyta</taxon>
        <taxon>Spermatophyta</taxon>
        <taxon>Magnoliopsida</taxon>
        <taxon>eudicotyledons</taxon>
        <taxon>Gunneridae</taxon>
        <taxon>Pentapetalae</taxon>
        <taxon>rosids</taxon>
        <taxon>fabids</taxon>
        <taxon>Fabales</taxon>
        <taxon>Fabaceae</taxon>
        <taxon>Papilionoideae</taxon>
        <taxon>50 kb inversion clade</taxon>
        <taxon>NPAAA clade</taxon>
        <taxon>indigoferoid/millettioid clade</taxon>
        <taxon>Phaseoleae</taxon>
        <taxon>Canavalia</taxon>
    </lineage>
</organism>
<dbReference type="AlphaFoldDB" id="A0AAN9M751"/>
<dbReference type="EMBL" id="JAYMYQ010000002">
    <property type="protein sequence ID" value="KAK7349515.1"/>
    <property type="molecule type" value="Genomic_DNA"/>
</dbReference>
<reference evidence="1 2" key="1">
    <citation type="submission" date="2024-01" db="EMBL/GenBank/DDBJ databases">
        <title>The genomes of 5 underutilized Papilionoideae crops provide insights into root nodulation and disease resistanc.</title>
        <authorList>
            <person name="Jiang F."/>
        </authorList>
    </citation>
    <scope>NUCLEOTIDE SEQUENCE [LARGE SCALE GENOMIC DNA]</scope>
    <source>
        <strain evidence="1">LVBAO_FW01</strain>
        <tissue evidence="1">Leaves</tissue>
    </source>
</reference>
<keyword evidence="2" id="KW-1185">Reference proteome</keyword>
<accession>A0AAN9M751</accession>
<protein>
    <submittedName>
        <fullName evidence="1">Uncharacterized protein</fullName>
    </submittedName>
</protein>
<sequence length="85" mass="9390">MEPKHLFYTRLLDGIIASRSKSQPRSLLSAIVISAGISGIAVTRSLYDASFKEETGKLKDEHPEDISISQAISIVLDHNNVMTNY</sequence>
<gene>
    <name evidence="1" type="ORF">VNO77_06948</name>
</gene>
<evidence type="ECO:0000313" key="1">
    <source>
        <dbReference type="EMBL" id="KAK7349515.1"/>
    </source>
</evidence>
<proteinExistence type="predicted"/>
<dbReference type="Proteomes" id="UP001367508">
    <property type="component" value="Unassembled WGS sequence"/>
</dbReference>
<name>A0AAN9M751_CANGL</name>